<evidence type="ECO:0000313" key="1">
    <source>
        <dbReference type="EMBL" id="MCC2210033.1"/>
    </source>
</evidence>
<reference evidence="1 2" key="1">
    <citation type="submission" date="2021-10" db="EMBL/GenBank/DDBJ databases">
        <title>Anaerobic single-cell dispensing facilitates the cultivation of human gut bacteria.</title>
        <authorList>
            <person name="Afrizal A."/>
        </authorList>
    </citation>
    <scope>NUCLEOTIDE SEQUENCE [LARGE SCALE GENOMIC DNA]</scope>
    <source>
        <strain evidence="1 2">CLA-AA-H232</strain>
    </source>
</reference>
<proteinExistence type="predicted"/>
<keyword evidence="2" id="KW-1185">Reference proteome</keyword>
<dbReference type="InterPro" id="IPR029052">
    <property type="entry name" value="Metallo-depent_PP-like"/>
</dbReference>
<accession>A0AAE3DY35</accession>
<protein>
    <submittedName>
        <fullName evidence="1">Metallophosphoesterase family protein</fullName>
    </submittedName>
</protein>
<dbReference type="Proteomes" id="UP001198242">
    <property type="component" value="Unassembled WGS sequence"/>
</dbReference>
<organism evidence="1 2">
    <name type="scientific">Hominilimicola fabiformis</name>
    <dbReference type="NCBI Taxonomy" id="2885356"/>
    <lineage>
        <taxon>Bacteria</taxon>
        <taxon>Bacillati</taxon>
        <taxon>Bacillota</taxon>
        <taxon>Clostridia</taxon>
        <taxon>Eubacteriales</taxon>
        <taxon>Oscillospiraceae</taxon>
        <taxon>Hominilimicola</taxon>
    </lineage>
</organism>
<dbReference type="SUPFAM" id="SSF56300">
    <property type="entry name" value="Metallo-dependent phosphatases"/>
    <property type="match status" value="1"/>
</dbReference>
<gene>
    <name evidence="1" type="ORF">LKE05_04400</name>
</gene>
<dbReference type="EMBL" id="JAJEQM010000005">
    <property type="protein sequence ID" value="MCC2210033.1"/>
    <property type="molecule type" value="Genomic_DNA"/>
</dbReference>
<name>A0AAE3DY35_9FIRM</name>
<sequence length="188" mass="22686">MNYFISDLHLGHKNVLKFDNRPFINIEEHDKTIIDNWNNKVNDNDDVYVLGDISWHNATKTIEIFKQLKGRIHLIQGNHDNRILKNKELYNLFVEVVDYKELKIDNEISVVLCHYPMPCFKNHYYDWIHLYGHVHNSFEENMIQHFRYEMGALYDKPCHMYNVGAMMKYMDYTPRTLEEIRTGWILES</sequence>
<dbReference type="RefSeq" id="WP_308456060.1">
    <property type="nucleotide sequence ID" value="NZ_JAJEQM010000005.1"/>
</dbReference>
<comment type="caution">
    <text evidence="1">The sequence shown here is derived from an EMBL/GenBank/DDBJ whole genome shotgun (WGS) entry which is preliminary data.</text>
</comment>
<dbReference type="Gene3D" id="3.60.21.10">
    <property type="match status" value="1"/>
</dbReference>
<dbReference type="AlphaFoldDB" id="A0AAE3DY35"/>
<evidence type="ECO:0000313" key="2">
    <source>
        <dbReference type="Proteomes" id="UP001198242"/>
    </source>
</evidence>